<protein>
    <submittedName>
        <fullName evidence="1">Uncharacterized protein</fullName>
    </submittedName>
</protein>
<keyword evidence="2" id="KW-1185">Reference proteome</keyword>
<dbReference type="InterPro" id="IPR005312">
    <property type="entry name" value="DUF1759"/>
</dbReference>
<evidence type="ECO:0000313" key="1">
    <source>
        <dbReference type="EMBL" id="KAJ8926572.1"/>
    </source>
</evidence>
<evidence type="ECO:0000313" key="2">
    <source>
        <dbReference type="Proteomes" id="UP001162156"/>
    </source>
</evidence>
<dbReference type="GO" id="GO:0071897">
    <property type="term" value="P:DNA biosynthetic process"/>
    <property type="evidence" value="ECO:0007669"/>
    <property type="project" value="UniProtKB-ARBA"/>
</dbReference>
<comment type="caution">
    <text evidence="1">The sequence shown here is derived from an EMBL/GenBank/DDBJ whole genome shotgun (WGS) entry which is preliminary data.</text>
</comment>
<dbReference type="PANTHER" id="PTHR47331">
    <property type="entry name" value="PHD-TYPE DOMAIN-CONTAINING PROTEIN"/>
    <property type="match status" value="1"/>
</dbReference>
<gene>
    <name evidence="1" type="ORF">NQ314_021047</name>
</gene>
<accession>A0AAV8WJW7</accession>
<proteinExistence type="predicted"/>
<dbReference type="EMBL" id="JANEYF010005848">
    <property type="protein sequence ID" value="KAJ8926572.1"/>
    <property type="molecule type" value="Genomic_DNA"/>
</dbReference>
<name>A0AAV8WJW7_9CUCU</name>
<dbReference type="InterPro" id="IPR043502">
    <property type="entry name" value="DNA/RNA_pol_sf"/>
</dbReference>
<dbReference type="Pfam" id="PF03564">
    <property type="entry name" value="DUF1759"/>
    <property type="match status" value="1"/>
</dbReference>
<sequence>MSAMSISNSIGVKLPVISLPKFQGSYEGWLEYRETFESLVHHNEALNPIQRYDYLRASLEGSAALVIKSVEFTAAGYAVAWSIEQLKQDIQNWDPLLIYIIASKLDSKTLVLRFRKRKYVISADCSKMYRQVLVEPKQRNLQKILWRPNPTEDVKCYSLNTVTYGQANASFLAIRCLFEIANECEDSKPDIA</sequence>
<dbReference type="SUPFAM" id="SSF56672">
    <property type="entry name" value="DNA/RNA polymerases"/>
    <property type="match status" value="1"/>
</dbReference>
<reference evidence="1" key="1">
    <citation type="journal article" date="2023" name="Insect Mol. Biol.">
        <title>Genome sequencing provides insights into the evolution of gene families encoding plant cell wall-degrading enzymes in longhorned beetles.</title>
        <authorList>
            <person name="Shin N.R."/>
            <person name="Okamura Y."/>
            <person name="Kirsch R."/>
            <person name="Pauchet Y."/>
        </authorList>
    </citation>
    <scope>NUCLEOTIDE SEQUENCE</scope>
    <source>
        <strain evidence="1">RBIC_L_NR</strain>
    </source>
</reference>
<dbReference type="PANTHER" id="PTHR47331:SF1">
    <property type="entry name" value="GAG-LIKE PROTEIN"/>
    <property type="match status" value="1"/>
</dbReference>
<dbReference type="Proteomes" id="UP001162156">
    <property type="component" value="Unassembled WGS sequence"/>
</dbReference>
<dbReference type="AlphaFoldDB" id="A0AAV8WJW7"/>
<organism evidence="1 2">
    <name type="scientific">Rhamnusium bicolor</name>
    <dbReference type="NCBI Taxonomy" id="1586634"/>
    <lineage>
        <taxon>Eukaryota</taxon>
        <taxon>Metazoa</taxon>
        <taxon>Ecdysozoa</taxon>
        <taxon>Arthropoda</taxon>
        <taxon>Hexapoda</taxon>
        <taxon>Insecta</taxon>
        <taxon>Pterygota</taxon>
        <taxon>Neoptera</taxon>
        <taxon>Endopterygota</taxon>
        <taxon>Coleoptera</taxon>
        <taxon>Polyphaga</taxon>
        <taxon>Cucujiformia</taxon>
        <taxon>Chrysomeloidea</taxon>
        <taxon>Cerambycidae</taxon>
        <taxon>Lepturinae</taxon>
        <taxon>Rhagiini</taxon>
        <taxon>Rhamnusium</taxon>
    </lineage>
</organism>